<dbReference type="EnsemblMetazoa" id="NM_001293401.1">
    <property type="protein sequence ID" value="NP_001280330.1"/>
    <property type="gene ID" value="LOC100168528"/>
</dbReference>
<dbReference type="EMBL" id="AK342036">
    <property type="protein sequence ID" value="BAH72223.1"/>
    <property type="molecule type" value="mRNA"/>
</dbReference>
<reference evidence="3" key="2">
    <citation type="submission" date="2010-06" db="EMBL/GenBank/DDBJ databases">
        <authorList>
            <person name="Jiang H."/>
            <person name="Abraham K."/>
            <person name="Ali S."/>
            <person name="Alsbrooks S.L."/>
            <person name="Anim B.N."/>
            <person name="Anosike U.S."/>
            <person name="Attaway T."/>
            <person name="Bandaranaike D.P."/>
            <person name="Battles P.K."/>
            <person name="Bell S.N."/>
            <person name="Bell A.V."/>
            <person name="Beltran B."/>
            <person name="Bickham C."/>
            <person name="Bustamante Y."/>
            <person name="Caleb T."/>
            <person name="Canada A."/>
            <person name="Cardenas V."/>
            <person name="Carter K."/>
            <person name="Chacko J."/>
            <person name="Chandrabose M.N."/>
            <person name="Chavez D."/>
            <person name="Chavez A."/>
            <person name="Chen L."/>
            <person name="Chu H.-S."/>
            <person name="Claassen K.J."/>
            <person name="Cockrell R."/>
            <person name="Collins M."/>
            <person name="Cooper J.A."/>
            <person name="Cree A."/>
            <person name="Curry S.M."/>
            <person name="Da Y."/>
            <person name="Dao M.D."/>
            <person name="Das B."/>
            <person name="Davila M.-L."/>
            <person name="Davy-Carroll L."/>
            <person name="Denson S."/>
            <person name="Dinh H."/>
            <person name="Ebong V.E."/>
            <person name="Edwards J.R."/>
            <person name="Egan A."/>
            <person name="El-Daye J."/>
            <person name="Escobedo L."/>
            <person name="Fernandez S."/>
            <person name="Fernando P.R."/>
            <person name="Flagg N."/>
            <person name="Forbes L.D."/>
            <person name="Fowler R.G."/>
            <person name="Fu Q."/>
            <person name="Gabisi R.A."/>
            <person name="Ganer J."/>
            <person name="Garbino Pronczuk A."/>
            <person name="Garcia R.M."/>
            <person name="Garner T."/>
            <person name="Garrett T.E."/>
            <person name="Gonzalez D.A."/>
            <person name="Hamid H."/>
            <person name="Hawkins E.S."/>
            <person name="Hirani K."/>
            <person name="Hogues M.E."/>
            <person name="Hollins B."/>
            <person name="Hsiao C.-H."/>
            <person name="Jabil R."/>
            <person name="James M.L."/>
            <person name="Jhangiani S.N."/>
            <person name="Johnson B."/>
            <person name="Johnson Q."/>
            <person name="Joshi V."/>
            <person name="Kalu J.B."/>
            <person name="Kam C."/>
            <person name="Kashfia A."/>
            <person name="Keebler J."/>
            <person name="Kisamo H."/>
            <person name="Kovar C.L."/>
            <person name="Lago L.A."/>
            <person name="Lai C.-Y."/>
            <person name="Laidlaw J."/>
            <person name="Lara F."/>
            <person name="Le T.-K."/>
            <person name="Lee S.L."/>
            <person name="Legall F.H."/>
            <person name="Lemon S.J."/>
            <person name="Lewis L.R."/>
            <person name="Li B."/>
            <person name="Liu Y."/>
            <person name="Liu Y.-S."/>
            <person name="Lopez J."/>
            <person name="Lozado R.J."/>
            <person name="Lu J."/>
            <person name="Madu R.C."/>
            <person name="Maheshwari M."/>
            <person name="Maheshwari R."/>
            <person name="Malloy K."/>
            <person name="Martinez E."/>
            <person name="Mathew T."/>
            <person name="Mercado I.C."/>
            <person name="Mercado C."/>
            <person name="Meyer B."/>
            <person name="Montgomery K."/>
            <person name="Morgan M.B."/>
            <person name="Munidasa M."/>
            <person name="Nazareth L.V."/>
            <person name="Nelson J."/>
            <person name="Ng B.M."/>
            <person name="Nguyen N.B."/>
            <person name="Nguyen P.Q."/>
            <person name="Nguyen T."/>
            <person name="Obregon M."/>
            <person name="Okwuonu G.O."/>
            <person name="Onwere C.G."/>
            <person name="Orozco G."/>
            <person name="Parra A."/>
            <person name="Patel S."/>
            <person name="Patil S."/>
            <person name="Perez A."/>
            <person name="Perez Y."/>
            <person name="Pham C."/>
            <person name="Primus E.L."/>
            <person name="Pu L.-L."/>
            <person name="Puazo M."/>
            <person name="Qin X."/>
            <person name="Quiroz J.B."/>
            <person name="Reese J."/>
            <person name="Richards S."/>
            <person name="Rives C.M."/>
            <person name="Robberts R."/>
            <person name="Ruiz S.J."/>
            <person name="Ruiz M.J."/>
            <person name="Santibanez J."/>
            <person name="Schneider B.W."/>
            <person name="Sisson I."/>
            <person name="Smith M."/>
            <person name="Sodergren E."/>
            <person name="Song X.-Z."/>
            <person name="Song B.B."/>
            <person name="Summersgill H."/>
            <person name="Thelus R."/>
            <person name="Thornton R.D."/>
            <person name="Trejos Z.Y."/>
            <person name="Usmani K."/>
            <person name="Vattathil S."/>
            <person name="Villasana D."/>
            <person name="Walker D.L."/>
            <person name="Wang S."/>
            <person name="Wang K."/>
            <person name="White C.S."/>
            <person name="Williams A.C."/>
            <person name="Williamson J."/>
            <person name="Wilson K."/>
            <person name="Woghiren I.O."/>
            <person name="Woodworth J.R."/>
            <person name="Worley K.C."/>
            <person name="Wright R.A."/>
            <person name="Wu W."/>
            <person name="Young L."/>
            <person name="Zhang L."/>
            <person name="Zhang J."/>
            <person name="Zhu Y."/>
            <person name="Muzny D.M."/>
            <person name="Weinstock G."/>
            <person name="Gibbs R.A."/>
        </authorList>
    </citation>
    <scope>NUCLEOTIDE SEQUENCE [LARGE SCALE GENOMIC DNA]</scope>
    <source>
        <strain evidence="3">LSR1</strain>
    </source>
</reference>
<gene>
    <name evidence="1" type="primary">ACYPI009219</name>
    <name evidence="2" type="synonym">100168528</name>
</gene>
<reference evidence="1" key="1">
    <citation type="submission" date="2009-06" db="EMBL/GenBank/DDBJ databases">
        <title>A full-length cDNA resource of the pea aphid, Acyrthosiphon pisum.</title>
        <authorList>
            <person name="Shigenobu S."/>
            <person name="Nakabachi A."/>
            <person name="Richards S."/>
        </authorList>
    </citation>
    <scope>NUCLEOTIDE SEQUENCE</scope>
    <source>
        <strain evidence="1">LSR1</strain>
        <tissue evidence="1">Whole body</tissue>
    </source>
</reference>
<proteinExistence type="evidence at transcript level"/>
<evidence type="ECO:0000313" key="3">
    <source>
        <dbReference type="Proteomes" id="UP000007819"/>
    </source>
</evidence>
<evidence type="ECO:0000313" key="1">
    <source>
        <dbReference type="EMBL" id="BAH72223.1"/>
    </source>
</evidence>
<organism evidence="1">
    <name type="scientific">Acyrthosiphon pisum</name>
    <name type="common">Pea aphid</name>
    <dbReference type="NCBI Taxonomy" id="7029"/>
    <lineage>
        <taxon>Eukaryota</taxon>
        <taxon>Metazoa</taxon>
        <taxon>Ecdysozoa</taxon>
        <taxon>Arthropoda</taxon>
        <taxon>Hexapoda</taxon>
        <taxon>Insecta</taxon>
        <taxon>Pterygota</taxon>
        <taxon>Neoptera</taxon>
        <taxon>Paraneoptera</taxon>
        <taxon>Hemiptera</taxon>
        <taxon>Sternorrhyncha</taxon>
        <taxon>Aphidomorpha</taxon>
        <taxon>Aphidoidea</taxon>
        <taxon>Aphididae</taxon>
        <taxon>Macrosiphini</taxon>
        <taxon>Acyrthosiphon</taxon>
    </lineage>
</organism>
<evidence type="ECO:0000313" key="2">
    <source>
        <dbReference type="EnsemblMetazoa" id="NP_001280330.1"/>
    </source>
</evidence>
<keyword evidence="3" id="KW-1185">Reference proteome</keyword>
<name>C4WWF3_ACYPI</name>
<dbReference type="InterPro" id="IPR045325">
    <property type="entry name" value="TMEM70/TMEM186/TMEM223"/>
</dbReference>
<protein>
    <submittedName>
        <fullName evidence="1">ACYPI009219 protein</fullName>
    </submittedName>
</protein>
<sequence length="155" mass="18391">MTFQRILNILPCLRCVTFNRTFNILDKLHKNQLDKFKCFNRRHFNEQSIFNLNTNVPKDVLLYKSSSDKTYKMISVFSIVQFGFWLTVADSYNVLLNKEPDNNVNHQPISWVDKIKSQGKNNNNWHSHRLFMYGYNVNSYMLCLHNEICENAGFV</sequence>
<accession>C4WWF3</accession>
<dbReference type="Proteomes" id="UP000007819">
    <property type="component" value="Chromosome A1"/>
</dbReference>
<dbReference type="KEGG" id="api:100168528"/>
<reference evidence="2" key="3">
    <citation type="submission" date="2022-06" db="UniProtKB">
        <authorList>
            <consortium name="EnsemblMetazoa"/>
        </authorList>
    </citation>
    <scope>IDENTIFICATION</scope>
</reference>
<dbReference type="Pfam" id="PF06979">
    <property type="entry name" value="TMEM70"/>
    <property type="match status" value="1"/>
</dbReference>
<dbReference type="OrthoDB" id="5950063at2759"/>
<dbReference type="AlphaFoldDB" id="C4WWF3"/>